<protein>
    <submittedName>
        <fullName evidence="2">N-acetylneuraminate lyase</fullName>
    </submittedName>
</protein>
<evidence type="ECO:0000313" key="3">
    <source>
        <dbReference type="Proteomes" id="UP000437160"/>
    </source>
</evidence>
<comment type="caution">
    <text evidence="2">The sequence shown here is derived from an EMBL/GenBank/DDBJ whole genome shotgun (WGS) entry which is preliminary data.</text>
</comment>
<proteinExistence type="predicted"/>
<organism evidence="2 3">
    <name type="scientific">Streptococcus pneumoniae</name>
    <dbReference type="NCBI Taxonomy" id="1313"/>
    <lineage>
        <taxon>Bacteria</taxon>
        <taxon>Bacillati</taxon>
        <taxon>Bacillota</taxon>
        <taxon>Bacilli</taxon>
        <taxon>Lactobacillales</taxon>
        <taxon>Streptococcaceae</taxon>
        <taxon>Streptococcus</taxon>
    </lineage>
</organism>
<dbReference type="Pfam" id="PF00701">
    <property type="entry name" value="DHDPS"/>
    <property type="match status" value="1"/>
</dbReference>
<dbReference type="AlphaFoldDB" id="A0A6I3UZ61"/>
<dbReference type="PRINTS" id="PR00146">
    <property type="entry name" value="DHPICSNTHASE"/>
</dbReference>
<accession>A0A6I3UZ61</accession>
<dbReference type="PANTHER" id="PTHR42849">
    <property type="entry name" value="N-ACETYLNEURAMINATE LYASE"/>
    <property type="match status" value="1"/>
</dbReference>
<dbReference type="GO" id="GO:0008747">
    <property type="term" value="F:N-acetylneuraminate lyase activity"/>
    <property type="evidence" value="ECO:0007669"/>
    <property type="project" value="TreeGrafter"/>
</dbReference>
<gene>
    <name evidence="2" type="ORF">GM536_11325</name>
</gene>
<dbReference type="GO" id="GO:0005829">
    <property type="term" value="C:cytosol"/>
    <property type="evidence" value="ECO:0007669"/>
    <property type="project" value="TreeGrafter"/>
</dbReference>
<evidence type="ECO:0000313" key="2">
    <source>
        <dbReference type="EMBL" id="MTV99614.1"/>
    </source>
</evidence>
<dbReference type="GO" id="GO:0019262">
    <property type="term" value="P:N-acetylneuraminate catabolic process"/>
    <property type="evidence" value="ECO:0007669"/>
    <property type="project" value="TreeGrafter"/>
</dbReference>
<dbReference type="Proteomes" id="UP000437160">
    <property type="component" value="Unassembled WGS sequence"/>
</dbReference>
<dbReference type="SUPFAM" id="SSF51569">
    <property type="entry name" value="Aldolase"/>
    <property type="match status" value="1"/>
</dbReference>
<name>A0A6I3UZ61_STREE</name>
<sequence length="146" mass="16134">MKDLTKYKGVIPAFYACYDENGEISQDRVKSLVQYFIDKGVKGIYVNGSSGECIYQSVEDRKQIIEAVMEVAKGKLTVINHVACNNTKDSIELAKHSESVGVDAIAAIPPIYFKLPEYSIAAYWNAMSEAAPNTDFIIYNIPQLAG</sequence>
<dbReference type="PANTHER" id="PTHR42849:SF1">
    <property type="entry name" value="N-ACETYLNEURAMINATE LYASE"/>
    <property type="match status" value="1"/>
</dbReference>
<dbReference type="Gene3D" id="3.20.20.70">
    <property type="entry name" value="Aldolase class I"/>
    <property type="match status" value="1"/>
</dbReference>
<feature type="non-terminal residue" evidence="2">
    <location>
        <position position="146"/>
    </location>
</feature>
<dbReference type="InterPro" id="IPR013785">
    <property type="entry name" value="Aldolase_TIM"/>
</dbReference>
<reference evidence="2 3" key="1">
    <citation type="submission" date="2019-11" db="EMBL/GenBank/DDBJ databases">
        <title>Growth characteristics of pneumococcus vary with the chemical composition of the capsule and with environmental conditions.</title>
        <authorList>
            <person name="Tothpal A."/>
            <person name="Desobry K."/>
            <person name="Joshi S."/>
            <person name="Wyllie A.L."/>
            <person name="Weinberger D.M."/>
        </authorList>
    </citation>
    <scope>NUCLEOTIDE SEQUENCE [LARGE SCALE GENOMIC DNA]</scope>
    <source>
        <strain evidence="3">pnumococcus19F</strain>
    </source>
</reference>
<keyword evidence="1 2" id="KW-0456">Lyase</keyword>
<evidence type="ECO:0000256" key="1">
    <source>
        <dbReference type="ARBA" id="ARBA00023239"/>
    </source>
</evidence>
<dbReference type="InterPro" id="IPR002220">
    <property type="entry name" value="DapA-like"/>
</dbReference>
<dbReference type="EMBL" id="WNIA01000147">
    <property type="protein sequence ID" value="MTV99614.1"/>
    <property type="molecule type" value="Genomic_DNA"/>
</dbReference>
<dbReference type="RefSeq" id="WP_196303246.1">
    <property type="nucleotide sequence ID" value="NZ_WNIA01000147.1"/>
</dbReference>